<evidence type="ECO:0000256" key="6">
    <source>
        <dbReference type="HAMAP-Rule" id="MF_01216"/>
    </source>
</evidence>
<dbReference type="KEGG" id="lact:D7I46_12450"/>
<dbReference type="OrthoDB" id="9805013at2"/>
<evidence type="ECO:0000313" key="8">
    <source>
        <dbReference type="EMBL" id="AYG01793.1"/>
    </source>
</evidence>
<dbReference type="InterPro" id="IPR050104">
    <property type="entry name" value="FMN-dep_NADH:Q_OxRdtase_AzoR1"/>
</dbReference>
<dbReference type="HAMAP" id="MF_01216">
    <property type="entry name" value="Azoreductase_type1"/>
    <property type="match status" value="1"/>
</dbReference>
<dbReference type="GO" id="GO:0010181">
    <property type="term" value="F:FMN binding"/>
    <property type="evidence" value="ECO:0007669"/>
    <property type="project" value="UniProtKB-UniRule"/>
</dbReference>
<dbReference type="EC" id="1.7.1.17" evidence="6"/>
<comment type="catalytic activity">
    <reaction evidence="5">
        <text>N,N-dimethyl-1,4-phenylenediamine + anthranilate + 2 NAD(+) = 2-(4-dimethylaminophenyl)diazenylbenzoate + 2 NADH + 2 H(+)</text>
        <dbReference type="Rhea" id="RHEA:55872"/>
        <dbReference type="ChEBI" id="CHEBI:15378"/>
        <dbReference type="ChEBI" id="CHEBI:15783"/>
        <dbReference type="ChEBI" id="CHEBI:16567"/>
        <dbReference type="ChEBI" id="CHEBI:57540"/>
        <dbReference type="ChEBI" id="CHEBI:57945"/>
        <dbReference type="ChEBI" id="CHEBI:71579"/>
        <dbReference type="EC" id="1.7.1.17"/>
    </reaction>
    <physiologicalReaction direction="right-to-left" evidence="5">
        <dbReference type="Rhea" id="RHEA:55874"/>
    </physiologicalReaction>
</comment>
<evidence type="ECO:0000256" key="2">
    <source>
        <dbReference type="ARBA" id="ARBA00022643"/>
    </source>
</evidence>
<dbReference type="EMBL" id="CP032627">
    <property type="protein sequence ID" value="AYG01793.1"/>
    <property type="molecule type" value="Genomic_DNA"/>
</dbReference>
<dbReference type="GO" id="GO:0009055">
    <property type="term" value="F:electron transfer activity"/>
    <property type="evidence" value="ECO:0007669"/>
    <property type="project" value="UniProtKB-UniRule"/>
</dbReference>
<comment type="similarity">
    <text evidence="6">Belongs to the azoreductase type 1 family.</text>
</comment>
<evidence type="ECO:0000256" key="4">
    <source>
        <dbReference type="ARBA" id="ARBA00023027"/>
    </source>
</evidence>
<dbReference type="InterPro" id="IPR029039">
    <property type="entry name" value="Flavoprotein-like_sf"/>
</dbReference>
<dbReference type="PANTHER" id="PTHR43741:SF7">
    <property type="entry name" value="FMN-DEPENDENT NADH:QUINONE OXIDOREDUCTASE"/>
    <property type="match status" value="1"/>
</dbReference>
<comment type="function">
    <text evidence="6">Also exhibits azoreductase activity. Catalyzes the reductive cleavage of the azo bond in aromatic azo compounds to the corresponding amines.</text>
</comment>
<keyword evidence="3 6" id="KW-0560">Oxidoreductase</keyword>
<accession>A0A387BD75</accession>
<dbReference type="GO" id="GO:0016655">
    <property type="term" value="F:oxidoreductase activity, acting on NAD(P)H, quinone or similar compound as acceptor"/>
    <property type="evidence" value="ECO:0007669"/>
    <property type="project" value="InterPro"/>
</dbReference>
<sequence length="199" mass="21553">MSKLLVVKGHPLTAEFSMSLKGLDAFVEAYKTAHPTDEIEVLDVYKENIPALDAELVGGMYAGEKATAEQQALLNAYSSYTEQFVTADKVVIANPMYNLMIPAELKAWIDTLNVAGKTFKYTAEGPVGLLGGKKVLQLQANGGFYEGKDPATFYMSSVFGFMGADFKQIAIEGHAYAPDQAETLLAAFIEKVEAEATSF</sequence>
<name>A0A387BD75_9LACT</name>
<reference evidence="8 9" key="1">
    <citation type="submission" date="2018-09" db="EMBL/GenBank/DDBJ databases">
        <title>Genome sequencing of strain 1JSPR-7.</title>
        <authorList>
            <person name="Heo J."/>
            <person name="Kim S.-J."/>
            <person name="Kwon S.-W."/>
        </authorList>
    </citation>
    <scope>NUCLEOTIDE SEQUENCE [LARGE SCALE GENOMIC DNA]</scope>
    <source>
        <strain evidence="8 9">1JSPR-7</strain>
    </source>
</reference>
<proteinExistence type="inferred from homology"/>
<dbReference type="AlphaFoldDB" id="A0A387BD75"/>
<keyword evidence="2 6" id="KW-0288">FMN</keyword>
<dbReference type="EC" id="1.6.5.-" evidence="6"/>
<feature type="domain" description="Flavodoxin-like fold" evidence="7">
    <location>
        <begin position="2"/>
        <end position="194"/>
    </location>
</feature>
<dbReference type="InterPro" id="IPR023048">
    <property type="entry name" value="NADH:quinone_OxRdtase_FMN_depd"/>
</dbReference>
<dbReference type="InterPro" id="IPR003680">
    <property type="entry name" value="Flavodoxin_fold"/>
</dbReference>
<feature type="binding site" evidence="6">
    <location>
        <begin position="17"/>
        <end position="19"/>
    </location>
    <ligand>
        <name>FMN</name>
        <dbReference type="ChEBI" id="CHEBI:58210"/>
    </ligand>
</feature>
<comment type="subunit">
    <text evidence="6">Homodimer.</text>
</comment>
<keyword evidence="4 6" id="KW-0520">NAD</keyword>
<evidence type="ECO:0000256" key="1">
    <source>
        <dbReference type="ARBA" id="ARBA00022630"/>
    </source>
</evidence>
<comment type="function">
    <text evidence="6">Quinone reductase that provides resistance to thiol-specific stress caused by electrophilic quinones.</text>
</comment>
<evidence type="ECO:0000313" key="9">
    <source>
        <dbReference type="Proteomes" id="UP000269374"/>
    </source>
</evidence>
<dbReference type="Pfam" id="PF02525">
    <property type="entry name" value="Flavodoxin_2"/>
    <property type="match status" value="1"/>
</dbReference>
<dbReference type="RefSeq" id="WP_120773162.1">
    <property type="nucleotide sequence ID" value="NZ_CP032627.1"/>
</dbReference>
<evidence type="ECO:0000259" key="7">
    <source>
        <dbReference type="Pfam" id="PF02525"/>
    </source>
</evidence>
<organism evidence="8 9">
    <name type="scientific">Lactococcus allomyrinae</name>
    <dbReference type="NCBI Taxonomy" id="2419773"/>
    <lineage>
        <taxon>Bacteria</taxon>
        <taxon>Bacillati</taxon>
        <taxon>Bacillota</taxon>
        <taxon>Bacilli</taxon>
        <taxon>Lactobacillales</taxon>
        <taxon>Streptococcaceae</taxon>
        <taxon>Lactococcus</taxon>
    </lineage>
</organism>
<dbReference type="PANTHER" id="PTHR43741">
    <property type="entry name" value="FMN-DEPENDENT NADH-AZOREDUCTASE 1"/>
    <property type="match status" value="1"/>
</dbReference>
<comment type="cofactor">
    <cofactor evidence="6">
        <name>FMN</name>
        <dbReference type="ChEBI" id="CHEBI:58210"/>
    </cofactor>
    <text evidence="6">Binds 1 FMN per subunit.</text>
</comment>
<keyword evidence="1 6" id="KW-0285">Flavoprotein</keyword>
<protein>
    <recommendedName>
        <fullName evidence="6">FMN dependent NADH:quinone oxidoreductase</fullName>
        <ecNumber evidence="6">1.6.5.-</ecNumber>
    </recommendedName>
    <alternativeName>
        <fullName evidence="6">Azo-dye reductase</fullName>
    </alternativeName>
    <alternativeName>
        <fullName evidence="6">FMN-dependent NADH-azo compound oxidoreductase</fullName>
    </alternativeName>
    <alternativeName>
        <fullName evidence="6">FMN-dependent NADH-azoreductase</fullName>
        <ecNumber evidence="6">1.7.1.17</ecNumber>
    </alternativeName>
</protein>
<evidence type="ECO:0000256" key="5">
    <source>
        <dbReference type="ARBA" id="ARBA00048542"/>
    </source>
</evidence>
<comment type="caution">
    <text evidence="6">Lacks conserved residue(s) required for the propagation of feature annotation.</text>
</comment>
<gene>
    <name evidence="6" type="primary">azoR</name>
    <name evidence="8" type="ORF">D7I46_12450</name>
</gene>
<dbReference type="Gene3D" id="3.40.50.360">
    <property type="match status" value="1"/>
</dbReference>
<dbReference type="Proteomes" id="UP000269374">
    <property type="component" value="Chromosome"/>
</dbReference>
<dbReference type="SUPFAM" id="SSF52218">
    <property type="entry name" value="Flavoproteins"/>
    <property type="match status" value="1"/>
</dbReference>
<comment type="catalytic activity">
    <reaction evidence="6">
        <text>2 a quinone + NADH + H(+) = 2 a 1,4-benzosemiquinone + NAD(+)</text>
        <dbReference type="Rhea" id="RHEA:65952"/>
        <dbReference type="ChEBI" id="CHEBI:15378"/>
        <dbReference type="ChEBI" id="CHEBI:57540"/>
        <dbReference type="ChEBI" id="CHEBI:57945"/>
        <dbReference type="ChEBI" id="CHEBI:132124"/>
        <dbReference type="ChEBI" id="CHEBI:134225"/>
    </reaction>
</comment>
<keyword evidence="9" id="KW-1185">Reference proteome</keyword>
<evidence type="ECO:0000256" key="3">
    <source>
        <dbReference type="ARBA" id="ARBA00023002"/>
    </source>
</evidence>
<dbReference type="GO" id="GO:0016652">
    <property type="term" value="F:oxidoreductase activity, acting on NAD(P)H as acceptor"/>
    <property type="evidence" value="ECO:0007669"/>
    <property type="project" value="UniProtKB-UniRule"/>
</dbReference>
<feature type="binding site" evidence="6">
    <location>
        <begin position="96"/>
        <end position="99"/>
    </location>
    <ligand>
        <name>FMN</name>
        <dbReference type="ChEBI" id="CHEBI:58210"/>
    </ligand>
</feature>